<feature type="compositionally biased region" description="Low complexity" evidence="14">
    <location>
        <begin position="65"/>
        <end position="75"/>
    </location>
</feature>
<comment type="caution">
    <text evidence="16">The sequence shown here is derived from an EMBL/GenBank/DDBJ whole genome shotgun (WGS) entry which is preliminary data.</text>
</comment>
<dbReference type="GO" id="GO:0006301">
    <property type="term" value="P:DNA damage tolerance"/>
    <property type="evidence" value="ECO:0007669"/>
    <property type="project" value="InterPro"/>
</dbReference>
<dbReference type="PANTHER" id="PTHR14134">
    <property type="entry name" value="E3 UBIQUITIN-PROTEIN LIGASE RAD18"/>
    <property type="match status" value="1"/>
</dbReference>
<dbReference type="GO" id="GO:0005634">
    <property type="term" value="C:nucleus"/>
    <property type="evidence" value="ECO:0007669"/>
    <property type="project" value="UniProtKB-SubCell"/>
</dbReference>
<keyword evidence="8" id="KW-0863">Zinc-finger</keyword>
<comment type="pathway">
    <text evidence="3">Protein modification; protein ubiquitination.</text>
</comment>
<keyword evidence="17" id="KW-1185">Reference proteome</keyword>
<evidence type="ECO:0000256" key="14">
    <source>
        <dbReference type="SAM" id="MobiDB-lite"/>
    </source>
</evidence>
<evidence type="ECO:0000256" key="9">
    <source>
        <dbReference type="ARBA" id="ARBA00022786"/>
    </source>
</evidence>
<protein>
    <recommendedName>
        <fullName evidence="4">RING-type E3 ubiquitin transferase</fullName>
        <ecNumber evidence="4">2.3.2.27</ecNumber>
    </recommendedName>
</protein>
<keyword evidence="9" id="KW-0833">Ubl conjugation pathway</keyword>
<dbReference type="PANTHER" id="PTHR14134:SF2">
    <property type="entry name" value="E3 UBIQUITIN-PROTEIN LIGASE RAD18"/>
    <property type="match status" value="1"/>
</dbReference>
<feature type="region of interest" description="Disordered" evidence="14">
    <location>
        <begin position="415"/>
        <end position="469"/>
    </location>
</feature>
<evidence type="ECO:0000256" key="12">
    <source>
        <dbReference type="ARBA" id="ARBA00023204"/>
    </source>
</evidence>
<comment type="subcellular location">
    <subcellularLocation>
        <location evidence="2">Nucleus</location>
    </subcellularLocation>
</comment>
<feature type="region of interest" description="Disordered" evidence="14">
    <location>
        <begin position="517"/>
        <end position="538"/>
    </location>
</feature>
<evidence type="ECO:0000256" key="2">
    <source>
        <dbReference type="ARBA" id="ARBA00004123"/>
    </source>
</evidence>
<organism evidence="16 17">
    <name type="scientific">Linnemannia hyalina</name>
    <dbReference type="NCBI Taxonomy" id="64524"/>
    <lineage>
        <taxon>Eukaryota</taxon>
        <taxon>Fungi</taxon>
        <taxon>Fungi incertae sedis</taxon>
        <taxon>Mucoromycota</taxon>
        <taxon>Mortierellomycotina</taxon>
        <taxon>Mortierellomycetes</taxon>
        <taxon>Mortierellales</taxon>
        <taxon>Mortierellaceae</taxon>
        <taxon>Linnemannia</taxon>
    </lineage>
</organism>
<evidence type="ECO:0000256" key="4">
    <source>
        <dbReference type="ARBA" id="ARBA00012483"/>
    </source>
</evidence>
<keyword evidence="5" id="KW-0808">Transferase</keyword>
<evidence type="ECO:0000256" key="13">
    <source>
        <dbReference type="ARBA" id="ARBA00023242"/>
    </source>
</evidence>
<feature type="compositionally biased region" description="Polar residues" evidence="14">
    <location>
        <begin position="260"/>
        <end position="276"/>
    </location>
</feature>
<feature type="compositionally biased region" description="Low complexity" evidence="14">
    <location>
        <begin position="455"/>
        <end position="465"/>
    </location>
</feature>
<gene>
    <name evidence="16" type="primary">RAD18</name>
    <name evidence="16" type="ORF">KI688_006181</name>
</gene>
<dbReference type="SMART" id="SM00513">
    <property type="entry name" value="SAP"/>
    <property type="match status" value="1"/>
</dbReference>
<dbReference type="Proteomes" id="UP000707451">
    <property type="component" value="Unassembled WGS sequence"/>
</dbReference>
<dbReference type="OrthoDB" id="9049620at2759"/>
<dbReference type="GO" id="GO:0097505">
    <property type="term" value="C:Rad6-Rad18 complex"/>
    <property type="evidence" value="ECO:0007669"/>
    <property type="project" value="TreeGrafter"/>
</dbReference>
<keyword evidence="10" id="KW-0862">Zinc</keyword>
<evidence type="ECO:0000259" key="15">
    <source>
        <dbReference type="PROSITE" id="PS50800"/>
    </source>
</evidence>
<evidence type="ECO:0000256" key="7">
    <source>
        <dbReference type="ARBA" id="ARBA00022763"/>
    </source>
</evidence>
<dbReference type="SMART" id="SM00734">
    <property type="entry name" value="ZnF_Rad18"/>
    <property type="match status" value="1"/>
</dbReference>
<evidence type="ECO:0000256" key="11">
    <source>
        <dbReference type="ARBA" id="ARBA00023125"/>
    </source>
</evidence>
<feature type="compositionally biased region" description="Basic and acidic residues" evidence="14">
    <location>
        <begin position="95"/>
        <end position="105"/>
    </location>
</feature>
<dbReference type="InterPro" id="IPR003034">
    <property type="entry name" value="SAP_dom"/>
</dbReference>
<reference evidence="16" key="1">
    <citation type="submission" date="2021-06" db="EMBL/GenBank/DDBJ databases">
        <title>Genome Sequence of Mortierella hyaline Strain SCG-10, a Cold-Adapted, Nitrate-Reducing Fungus Isolated from Soil in Minnesota, USA.</title>
        <authorList>
            <person name="Aldossari N."/>
        </authorList>
    </citation>
    <scope>NUCLEOTIDE SEQUENCE</scope>
    <source>
        <strain evidence="16">SCG-10</strain>
    </source>
</reference>
<feature type="domain" description="SAP" evidence="15">
    <location>
        <begin position="335"/>
        <end position="369"/>
    </location>
</feature>
<feature type="region of interest" description="Disordered" evidence="14">
    <location>
        <begin position="46"/>
        <end position="152"/>
    </location>
</feature>
<dbReference type="InterPro" id="IPR039577">
    <property type="entry name" value="Rad18"/>
</dbReference>
<accession>A0A9P7Y4I0</accession>
<keyword evidence="12" id="KW-0234">DNA repair</keyword>
<evidence type="ECO:0000256" key="1">
    <source>
        <dbReference type="ARBA" id="ARBA00000900"/>
    </source>
</evidence>
<keyword evidence="11" id="KW-0238">DNA-binding</keyword>
<dbReference type="GO" id="GO:0008270">
    <property type="term" value="F:zinc ion binding"/>
    <property type="evidence" value="ECO:0007669"/>
    <property type="project" value="UniProtKB-KW"/>
</dbReference>
<evidence type="ECO:0000256" key="3">
    <source>
        <dbReference type="ARBA" id="ARBA00004906"/>
    </source>
</evidence>
<dbReference type="PROSITE" id="PS50800">
    <property type="entry name" value="SAP"/>
    <property type="match status" value="1"/>
</dbReference>
<feature type="compositionally biased region" description="Low complexity" evidence="14">
    <location>
        <begin position="521"/>
        <end position="530"/>
    </location>
</feature>
<dbReference type="EC" id="2.3.2.27" evidence="4"/>
<dbReference type="GO" id="GO:0006281">
    <property type="term" value="P:DNA repair"/>
    <property type="evidence" value="ECO:0007669"/>
    <property type="project" value="UniProtKB-KW"/>
</dbReference>
<evidence type="ECO:0000256" key="6">
    <source>
        <dbReference type="ARBA" id="ARBA00022723"/>
    </source>
</evidence>
<feature type="compositionally biased region" description="Polar residues" evidence="14">
    <location>
        <begin position="284"/>
        <end position="312"/>
    </location>
</feature>
<evidence type="ECO:0000313" key="16">
    <source>
        <dbReference type="EMBL" id="KAG9071962.1"/>
    </source>
</evidence>
<evidence type="ECO:0000256" key="5">
    <source>
        <dbReference type="ARBA" id="ARBA00022679"/>
    </source>
</evidence>
<dbReference type="InterPro" id="IPR006642">
    <property type="entry name" value="Rad18_UBZ4"/>
</dbReference>
<evidence type="ECO:0000313" key="17">
    <source>
        <dbReference type="Proteomes" id="UP000707451"/>
    </source>
</evidence>
<dbReference type="EMBL" id="JAHRHY010000002">
    <property type="protein sequence ID" value="KAG9071962.1"/>
    <property type="molecule type" value="Genomic_DNA"/>
</dbReference>
<comment type="catalytic activity">
    <reaction evidence="1">
        <text>S-ubiquitinyl-[E2 ubiquitin-conjugating enzyme]-L-cysteine + [acceptor protein]-L-lysine = [E2 ubiquitin-conjugating enzyme]-L-cysteine + N(6)-ubiquitinyl-[acceptor protein]-L-lysine.</text>
        <dbReference type="EC" id="2.3.2.27"/>
    </reaction>
</comment>
<name>A0A9P7Y4I0_9FUNG</name>
<keyword evidence="6" id="KW-0479">Metal-binding</keyword>
<keyword evidence="7" id="KW-0227">DNA damage</keyword>
<dbReference type="AlphaFoldDB" id="A0A9P7Y4I0"/>
<keyword evidence="13" id="KW-0539">Nucleus</keyword>
<dbReference type="GO" id="GO:0061630">
    <property type="term" value="F:ubiquitin protein ligase activity"/>
    <property type="evidence" value="ECO:0007669"/>
    <property type="project" value="UniProtKB-EC"/>
</dbReference>
<dbReference type="Pfam" id="PF02037">
    <property type="entry name" value="SAP"/>
    <property type="match status" value="1"/>
</dbReference>
<evidence type="ECO:0000256" key="8">
    <source>
        <dbReference type="ARBA" id="ARBA00022771"/>
    </source>
</evidence>
<feature type="region of interest" description="Disordered" evidence="14">
    <location>
        <begin position="260"/>
        <end position="329"/>
    </location>
</feature>
<feature type="compositionally biased region" description="Basic and acidic residues" evidence="14">
    <location>
        <begin position="424"/>
        <end position="436"/>
    </location>
</feature>
<proteinExistence type="predicted"/>
<dbReference type="GO" id="GO:0006513">
    <property type="term" value="P:protein monoubiquitination"/>
    <property type="evidence" value="ECO:0007669"/>
    <property type="project" value="InterPro"/>
</dbReference>
<sequence>MRRNVALDEIANNFGDCRSLLLNTLMEAVRPKPVVKPVPSPQFVKEESMDIDYDSPQQKRRRTSTRITNRNVSSSQDHADIAMGQVSLDDDKDDDFVLNHRDSSPLRHKGKNIHRSTGPVLRARGGRAEQTLSQSSQSSQADERHEPSNLTKQEPSLATVSDHFHNSAPAAAEVQASLNSSTNITSSTITTSVASIASSPVIGPDLVACPICEKGIPEPYTNTHLDKFCLAGRTDPDYTVPYSLISKQPASVIALYTKQGTSTRDVVPETNSSLTKPGTPGRSVGSNSSTPNSPARQSTMQWQPQMSSNGTAPRQPMFTPKPAAPEPKRIPKLTYSLLNDKQLRKKLQELGLQTNGDKTMMAKRHAEFATIFNANCDSTRPKPLSELMKAMQVWERAYEKDLEVRETQRRILDQQQQAQRQIHAAKEAKRQAKEDAATAAAREAAMDSPGATPPSSQSSNGRSSSTAFVPNQANSNAVNVAVASASAFAHAAKYADEYAELIAEVRSRLQADKEKALAQNTTTTIAAEATPPRSTSSQ</sequence>
<dbReference type="GO" id="GO:0003697">
    <property type="term" value="F:single-stranded DNA binding"/>
    <property type="evidence" value="ECO:0007669"/>
    <property type="project" value="InterPro"/>
</dbReference>
<evidence type="ECO:0000256" key="10">
    <source>
        <dbReference type="ARBA" id="ARBA00022833"/>
    </source>
</evidence>